<dbReference type="InterPro" id="IPR006287">
    <property type="entry name" value="DJ-1"/>
</dbReference>
<evidence type="ECO:0000313" key="3">
    <source>
        <dbReference type="Proteomes" id="UP001221217"/>
    </source>
</evidence>
<dbReference type="InterPro" id="IPR050325">
    <property type="entry name" value="Prot/Nucl_acid_deglycase"/>
</dbReference>
<accession>A0AAJ1IJU9</accession>
<dbReference type="Gene3D" id="3.40.50.880">
    <property type="match status" value="1"/>
</dbReference>
<protein>
    <submittedName>
        <fullName evidence="2">DJ-1/PfpI family protein</fullName>
    </submittedName>
</protein>
<dbReference type="NCBIfam" id="TIGR01383">
    <property type="entry name" value="not_thiJ"/>
    <property type="match status" value="1"/>
</dbReference>
<dbReference type="InterPro" id="IPR002818">
    <property type="entry name" value="DJ-1/PfpI"/>
</dbReference>
<dbReference type="InterPro" id="IPR029062">
    <property type="entry name" value="Class_I_gatase-like"/>
</dbReference>
<dbReference type="EMBL" id="JAQQAL010000025">
    <property type="protein sequence ID" value="MDC7227436.1"/>
    <property type="molecule type" value="Genomic_DNA"/>
</dbReference>
<evidence type="ECO:0000313" key="2">
    <source>
        <dbReference type="EMBL" id="MDC7227436.1"/>
    </source>
</evidence>
<name>A0AAJ1IJU9_9SPIO</name>
<organism evidence="2 3">
    <name type="scientific">Candidatus Thalassospirochaeta sargassi</name>
    <dbReference type="NCBI Taxonomy" id="3119039"/>
    <lineage>
        <taxon>Bacteria</taxon>
        <taxon>Pseudomonadati</taxon>
        <taxon>Spirochaetota</taxon>
        <taxon>Spirochaetia</taxon>
        <taxon>Spirochaetales</taxon>
        <taxon>Spirochaetaceae</taxon>
        <taxon>Candidatus Thalassospirochaeta</taxon>
    </lineage>
</organism>
<dbReference type="PANTHER" id="PTHR48094:SF12">
    <property type="entry name" value="PARKINSON DISEASE PROTEIN 7 HOMOLOG"/>
    <property type="match status" value="1"/>
</dbReference>
<dbReference type="Pfam" id="PF01965">
    <property type="entry name" value="DJ-1_PfpI"/>
    <property type="match status" value="1"/>
</dbReference>
<dbReference type="GO" id="GO:0005737">
    <property type="term" value="C:cytoplasm"/>
    <property type="evidence" value="ECO:0007669"/>
    <property type="project" value="TreeGrafter"/>
</dbReference>
<comment type="caution">
    <text evidence="2">The sequence shown here is derived from an EMBL/GenBank/DDBJ whole genome shotgun (WGS) entry which is preliminary data.</text>
</comment>
<proteinExistence type="predicted"/>
<dbReference type="CDD" id="cd03135">
    <property type="entry name" value="GATase1_DJ-1"/>
    <property type="match status" value="1"/>
</dbReference>
<feature type="domain" description="DJ-1/PfpI" evidence="1">
    <location>
        <begin position="2"/>
        <end position="166"/>
    </location>
</feature>
<dbReference type="PANTHER" id="PTHR48094">
    <property type="entry name" value="PROTEIN/NUCLEIC ACID DEGLYCASE DJ-1-RELATED"/>
    <property type="match status" value="1"/>
</dbReference>
<reference evidence="2 3" key="1">
    <citation type="submission" date="2022-12" db="EMBL/GenBank/DDBJ databases">
        <title>Metagenome assembled genome from gulf of manar.</title>
        <authorList>
            <person name="Kohli P."/>
            <person name="Pk S."/>
            <person name="Venkata Ramana C."/>
            <person name="Sasikala C."/>
        </authorList>
    </citation>
    <scope>NUCLEOTIDE SEQUENCE [LARGE SCALE GENOMIC DNA]</scope>
    <source>
        <strain evidence="2">JB008</strain>
    </source>
</reference>
<evidence type="ECO:0000259" key="1">
    <source>
        <dbReference type="Pfam" id="PF01965"/>
    </source>
</evidence>
<gene>
    <name evidence="2" type="ORF">PQJ61_11795</name>
</gene>
<dbReference type="SUPFAM" id="SSF52317">
    <property type="entry name" value="Class I glutamine amidotransferase-like"/>
    <property type="match status" value="1"/>
</dbReference>
<dbReference type="AlphaFoldDB" id="A0AAJ1IJU9"/>
<sequence>MKKVIIFLAEGFEEVEALTPIDFLRRAEVDVTTVGIGGKSVLSAHGVRVEADTALSELGNTEIFDGLVCPGGMPGATNIAAADEVTDLIAEFNRQGKTVAAICASPGIVLAGTGVLDGRQATCYPGFEEHFSSKTVFSEKRVVIDGNIITSRGPGTSAEFAIELVKIFADAEAAEAIRKGTLQNF</sequence>
<dbReference type="Proteomes" id="UP001221217">
    <property type="component" value="Unassembled WGS sequence"/>
</dbReference>